<comment type="caution">
    <text evidence="2">The sequence shown here is derived from an EMBL/GenBank/DDBJ whole genome shotgun (WGS) entry which is preliminary data.</text>
</comment>
<feature type="signal peptide" evidence="1">
    <location>
        <begin position="1"/>
        <end position="20"/>
    </location>
</feature>
<evidence type="ECO:0000313" key="3">
    <source>
        <dbReference type="Proteomes" id="UP001472677"/>
    </source>
</evidence>
<reference evidence="2 3" key="1">
    <citation type="journal article" date="2024" name="G3 (Bethesda)">
        <title>Genome assembly of Hibiscus sabdariffa L. provides insights into metabolisms of medicinal natural products.</title>
        <authorList>
            <person name="Kim T."/>
        </authorList>
    </citation>
    <scope>NUCLEOTIDE SEQUENCE [LARGE SCALE GENOMIC DNA]</scope>
    <source>
        <strain evidence="2">TK-2024</strain>
        <tissue evidence="2">Old leaves</tissue>
    </source>
</reference>
<evidence type="ECO:0000256" key="1">
    <source>
        <dbReference type="SAM" id="SignalP"/>
    </source>
</evidence>
<feature type="chain" id="PRO_5046895179" description="Secreted protein" evidence="1">
    <location>
        <begin position="21"/>
        <end position="128"/>
    </location>
</feature>
<evidence type="ECO:0000313" key="2">
    <source>
        <dbReference type="EMBL" id="KAK8512917.1"/>
    </source>
</evidence>
<keyword evidence="1" id="KW-0732">Signal</keyword>
<evidence type="ECO:0008006" key="4">
    <source>
        <dbReference type="Google" id="ProtNLM"/>
    </source>
</evidence>
<gene>
    <name evidence="2" type="ORF">V6N12_030326</name>
</gene>
<keyword evidence="3" id="KW-1185">Reference proteome</keyword>
<name>A0ABR2C2E0_9ROSI</name>
<proteinExistence type="predicted"/>
<dbReference type="EMBL" id="JBBPBM010000071">
    <property type="protein sequence ID" value="KAK8512917.1"/>
    <property type="molecule type" value="Genomic_DNA"/>
</dbReference>
<accession>A0ABR2C2E0</accession>
<protein>
    <recommendedName>
        <fullName evidence="4">Secreted protein</fullName>
    </recommendedName>
</protein>
<dbReference type="Proteomes" id="UP001472677">
    <property type="component" value="Unassembled WGS sequence"/>
</dbReference>
<organism evidence="2 3">
    <name type="scientific">Hibiscus sabdariffa</name>
    <name type="common">roselle</name>
    <dbReference type="NCBI Taxonomy" id="183260"/>
    <lineage>
        <taxon>Eukaryota</taxon>
        <taxon>Viridiplantae</taxon>
        <taxon>Streptophyta</taxon>
        <taxon>Embryophyta</taxon>
        <taxon>Tracheophyta</taxon>
        <taxon>Spermatophyta</taxon>
        <taxon>Magnoliopsida</taxon>
        <taxon>eudicotyledons</taxon>
        <taxon>Gunneridae</taxon>
        <taxon>Pentapetalae</taxon>
        <taxon>rosids</taxon>
        <taxon>malvids</taxon>
        <taxon>Malvales</taxon>
        <taxon>Malvaceae</taxon>
        <taxon>Malvoideae</taxon>
        <taxon>Hibiscus</taxon>
    </lineage>
</organism>
<sequence>MRILELCFLLFDGLLDMGRCHGPWCFALLLLLQQIGSKNRRASVQCGHHTDHLLREAVGTFPRRVVCLVFQTVGLHAKSYSVSECIYKMEKPSWTGSSSPFHVLFSANQSGSSLISIGLVLLLLVMFF</sequence>